<dbReference type="SUPFAM" id="SSF53756">
    <property type="entry name" value="UDP-Glycosyltransferase/glycogen phosphorylase"/>
    <property type="match status" value="1"/>
</dbReference>
<dbReference type="GO" id="GO:0009011">
    <property type="term" value="F:alpha-1,4-glucan glucosyltransferase (ADP-glucose donor) activity"/>
    <property type="evidence" value="ECO:0007669"/>
    <property type="project" value="UniProtKB-EC"/>
</dbReference>
<evidence type="ECO:0000256" key="1">
    <source>
        <dbReference type="ARBA" id="ARBA00001478"/>
    </source>
</evidence>
<dbReference type="NCBIfam" id="NF001899">
    <property type="entry name" value="PRK00654.1-2"/>
    <property type="match status" value="1"/>
</dbReference>
<evidence type="ECO:0000259" key="7">
    <source>
        <dbReference type="Pfam" id="PF08323"/>
    </source>
</evidence>
<sequence length="469" mass="51537">MNILHASSEVFPYSKTGGLADATAALARAQAAAGHTVTLVTPLYRGIREKLDDIGPSGIELQVPLGQAKLQAKVWRLEQEPNLTVLFIDQPELFDRESLYGQADDAERFIFFSKCVSRLTKPEHLDLEIVHAHDWQSGLVMPLLGCERVGKVFTIHNAAYQGRFAADKFDLTGLPKAYFDWRQLEFHGEVNFLKGGIVFADLVTTVSPRYARELFTQQYGCGLEGVFQARGDTLAGVLNGVDYTEWNTTNNPHLSAAYCADSLDGKSANKQTLQQEIGLPACDTVPLFGNISRFTEQKGIDILIDALEERLGDEAAFQFAGLGMGDRFLERAMSSLAKRHPKQIAVKIGYDKGLAHRIEAGSDFYVMPSRFEPCGLNQLYSLRYGSVPIVHATGGLDDSVIDLGQGQDTATGIKFGDCSAEALGQALGRALALYAKPKNLAKVRDNGMRADFSWRQTTAEYGRLYAKII</sequence>
<dbReference type="NCBIfam" id="TIGR02095">
    <property type="entry name" value="glgA"/>
    <property type="match status" value="1"/>
</dbReference>
<evidence type="ECO:0000313" key="8">
    <source>
        <dbReference type="EMBL" id="SVB07118.1"/>
    </source>
</evidence>
<dbReference type="EMBL" id="UINC01027599">
    <property type="protein sequence ID" value="SVB07118.1"/>
    <property type="molecule type" value="Genomic_DNA"/>
</dbReference>
<evidence type="ECO:0000259" key="6">
    <source>
        <dbReference type="Pfam" id="PF00534"/>
    </source>
</evidence>
<comment type="catalytic activity">
    <reaction evidence="1">
        <text>[(1-&gt;4)-alpha-D-glucosyl](n) + ADP-alpha-D-glucose = [(1-&gt;4)-alpha-D-glucosyl](n+1) + ADP + H(+)</text>
        <dbReference type="Rhea" id="RHEA:18189"/>
        <dbReference type="Rhea" id="RHEA-COMP:9584"/>
        <dbReference type="Rhea" id="RHEA-COMP:9587"/>
        <dbReference type="ChEBI" id="CHEBI:15378"/>
        <dbReference type="ChEBI" id="CHEBI:15444"/>
        <dbReference type="ChEBI" id="CHEBI:57498"/>
        <dbReference type="ChEBI" id="CHEBI:456216"/>
        <dbReference type="EC" id="2.4.1.21"/>
    </reaction>
</comment>
<accession>A0A382B074</accession>
<keyword evidence="5" id="KW-0808">Transferase</keyword>
<dbReference type="GO" id="GO:0004373">
    <property type="term" value="F:alpha-1,4-glucan glucosyltransferase (UDP-glucose donor) activity"/>
    <property type="evidence" value="ECO:0007669"/>
    <property type="project" value="InterPro"/>
</dbReference>
<evidence type="ECO:0000256" key="4">
    <source>
        <dbReference type="ARBA" id="ARBA00022676"/>
    </source>
</evidence>
<evidence type="ECO:0000256" key="3">
    <source>
        <dbReference type="ARBA" id="ARBA00012588"/>
    </source>
</evidence>
<dbReference type="InterPro" id="IPR013534">
    <property type="entry name" value="Starch_synth_cat_dom"/>
</dbReference>
<reference evidence="8" key="1">
    <citation type="submission" date="2018-05" db="EMBL/GenBank/DDBJ databases">
        <authorList>
            <person name="Lanie J.A."/>
            <person name="Ng W.-L."/>
            <person name="Kazmierczak K.M."/>
            <person name="Andrzejewski T.M."/>
            <person name="Davidsen T.M."/>
            <person name="Wayne K.J."/>
            <person name="Tettelin H."/>
            <person name="Glass J.I."/>
            <person name="Rusch D."/>
            <person name="Podicherti R."/>
            <person name="Tsui H.-C.T."/>
            <person name="Winkler M.E."/>
        </authorList>
    </citation>
    <scope>NUCLEOTIDE SEQUENCE</scope>
</reference>
<dbReference type="GO" id="GO:0005978">
    <property type="term" value="P:glycogen biosynthetic process"/>
    <property type="evidence" value="ECO:0007669"/>
    <property type="project" value="TreeGrafter"/>
</dbReference>
<keyword evidence="4" id="KW-0328">Glycosyltransferase</keyword>
<dbReference type="PANTHER" id="PTHR45825:SF11">
    <property type="entry name" value="ALPHA AMYLASE DOMAIN-CONTAINING PROTEIN"/>
    <property type="match status" value="1"/>
</dbReference>
<dbReference type="AlphaFoldDB" id="A0A382B074"/>
<feature type="domain" description="Glycosyl transferase family 1" evidence="6">
    <location>
        <begin position="284"/>
        <end position="441"/>
    </location>
</feature>
<dbReference type="EC" id="2.4.1.21" evidence="3"/>
<evidence type="ECO:0000256" key="2">
    <source>
        <dbReference type="ARBA" id="ARBA00010281"/>
    </source>
</evidence>
<proteinExistence type="inferred from homology"/>
<dbReference type="Pfam" id="PF00534">
    <property type="entry name" value="Glycos_transf_1"/>
    <property type="match status" value="1"/>
</dbReference>
<evidence type="ECO:0000256" key="5">
    <source>
        <dbReference type="ARBA" id="ARBA00022679"/>
    </source>
</evidence>
<dbReference type="GO" id="GO:0005829">
    <property type="term" value="C:cytosol"/>
    <property type="evidence" value="ECO:0007669"/>
    <property type="project" value="TreeGrafter"/>
</dbReference>
<dbReference type="Pfam" id="PF08323">
    <property type="entry name" value="Glyco_transf_5"/>
    <property type="match status" value="1"/>
</dbReference>
<dbReference type="InterPro" id="IPR001296">
    <property type="entry name" value="Glyco_trans_1"/>
</dbReference>
<feature type="domain" description="Starch synthase catalytic" evidence="7">
    <location>
        <begin position="2"/>
        <end position="228"/>
    </location>
</feature>
<gene>
    <name evidence="8" type="ORF">METZ01_LOCUS159972</name>
</gene>
<dbReference type="CDD" id="cd03791">
    <property type="entry name" value="GT5_Glycogen_synthase_DULL1-like"/>
    <property type="match status" value="1"/>
</dbReference>
<name>A0A382B074_9ZZZZ</name>
<dbReference type="Gene3D" id="3.40.50.2000">
    <property type="entry name" value="Glycogen Phosphorylase B"/>
    <property type="match status" value="2"/>
</dbReference>
<comment type="similarity">
    <text evidence="2">Belongs to the glycosyltransferase 1 family. Bacterial/plant glycogen synthase subfamily.</text>
</comment>
<dbReference type="InterPro" id="IPR011835">
    <property type="entry name" value="GS/SS"/>
</dbReference>
<protein>
    <recommendedName>
        <fullName evidence="3">starch synthase</fullName>
        <ecNumber evidence="3">2.4.1.21</ecNumber>
    </recommendedName>
</protein>
<organism evidence="8">
    <name type="scientific">marine metagenome</name>
    <dbReference type="NCBI Taxonomy" id="408172"/>
    <lineage>
        <taxon>unclassified sequences</taxon>
        <taxon>metagenomes</taxon>
        <taxon>ecological metagenomes</taxon>
    </lineage>
</organism>
<dbReference type="HAMAP" id="MF_00484">
    <property type="entry name" value="Glycogen_synth"/>
    <property type="match status" value="1"/>
</dbReference>
<dbReference type="PANTHER" id="PTHR45825">
    <property type="entry name" value="GRANULE-BOUND STARCH SYNTHASE 1, CHLOROPLASTIC/AMYLOPLASTIC"/>
    <property type="match status" value="1"/>
</dbReference>